<reference evidence="3" key="1">
    <citation type="journal article" date="2020" name="Stud. Mycol.">
        <title>101 Dothideomycetes genomes: A test case for predicting lifestyles and emergence of pathogens.</title>
        <authorList>
            <person name="Haridas S."/>
            <person name="Albert R."/>
            <person name="Binder M."/>
            <person name="Bloem J."/>
            <person name="LaButti K."/>
            <person name="Salamov A."/>
            <person name="Andreopoulos B."/>
            <person name="Baker S."/>
            <person name="Barry K."/>
            <person name="Bills G."/>
            <person name="Bluhm B."/>
            <person name="Cannon C."/>
            <person name="Castanera R."/>
            <person name="Culley D."/>
            <person name="Daum C."/>
            <person name="Ezra D."/>
            <person name="Gonzalez J."/>
            <person name="Henrissat B."/>
            <person name="Kuo A."/>
            <person name="Liang C."/>
            <person name="Lipzen A."/>
            <person name="Lutzoni F."/>
            <person name="Magnuson J."/>
            <person name="Mondo S."/>
            <person name="Nolan M."/>
            <person name="Ohm R."/>
            <person name="Pangilinan J."/>
            <person name="Park H.-J."/>
            <person name="Ramirez L."/>
            <person name="Alfaro M."/>
            <person name="Sun H."/>
            <person name="Tritt A."/>
            <person name="Yoshinaga Y."/>
            <person name="Zwiers L.-H."/>
            <person name="Turgeon B."/>
            <person name="Goodwin S."/>
            <person name="Spatafora J."/>
            <person name="Crous P."/>
            <person name="Grigoriev I."/>
        </authorList>
    </citation>
    <scope>NUCLEOTIDE SEQUENCE [LARGE SCALE GENOMIC DNA]</scope>
    <source>
        <strain evidence="3">CBS 304.66</strain>
    </source>
</reference>
<evidence type="ECO:0000313" key="2">
    <source>
        <dbReference type="EMBL" id="KAF2267296.1"/>
    </source>
</evidence>
<dbReference type="AlphaFoldDB" id="A0A9P4N8Z0"/>
<proteinExistence type="predicted"/>
<sequence length="477" mass="55263">MGDSVIPKFSNVLTEKRFIDDFIKNYKNTIQTWHEVTRLARDLCSKNQRPGIQARFEFRVKDPESLRNKLIQRNETKRKEPRRNGLGYQNEDEIWDDVYDRAGVRILLYTSAQPQKDAVKETIESTFVQAMEPKHFPEPEGGDDRTDRSAYARRFPKYIATHYRVYLKKEHIKQLEDNGVKNLWQGKYMVEIQAVSVFQHACAEVSHDILYKTKSGTPSVHEERVLDALNGISMIGESLLEQLHHHYVARIESTNQPFSNKFQLGDFLSKWTFQNPTTSDLVLGPIEVLRKLLVSEDKATPKALEEILLQLDFGDNVRQSEVADGRVSIYIMEQMFQKIPDEIVEDGDAEMQSKTMASAMIWLDELYSPSTKWGVKFLNKDYPKNEMQSQGFEWFMNETEGGQFLVNGIGLSEEEEANLAELWQWFKDHPEPIVQFVLRVSKLDQRDIKKDKEILEKIAPLICHLDGSNDASLPQLN</sequence>
<protein>
    <recommendedName>
        <fullName evidence="1">RelA/SpoT domain-containing protein</fullName>
    </recommendedName>
</protein>
<name>A0A9P4N8Z0_9PLEO</name>
<evidence type="ECO:0000259" key="1">
    <source>
        <dbReference type="SMART" id="SM00954"/>
    </source>
</evidence>
<gene>
    <name evidence="2" type="ORF">CC78DRAFT_577248</name>
</gene>
<dbReference type="SUPFAM" id="SSF81301">
    <property type="entry name" value="Nucleotidyltransferase"/>
    <property type="match status" value="1"/>
</dbReference>
<dbReference type="PANTHER" id="PTHR41773">
    <property type="entry name" value="GTP PYROPHOSPHATASE-RELATED"/>
    <property type="match status" value="1"/>
</dbReference>
<dbReference type="SMART" id="SM00954">
    <property type="entry name" value="RelA_SpoT"/>
    <property type="match status" value="1"/>
</dbReference>
<dbReference type="Proteomes" id="UP000800093">
    <property type="component" value="Unassembled WGS sequence"/>
</dbReference>
<dbReference type="OrthoDB" id="3684599at2759"/>
<evidence type="ECO:0000313" key="3">
    <source>
        <dbReference type="Proteomes" id="UP000800093"/>
    </source>
</evidence>
<dbReference type="PANTHER" id="PTHR41773:SF1">
    <property type="entry name" value="RELA_SPOT DOMAIN-CONTAINING PROTEIN"/>
    <property type="match status" value="1"/>
</dbReference>
<dbReference type="InterPro" id="IPR043519">
    <property type="entry name" value="NT_sf"/>
</dbReference>
<feature type="domain" description="RelA/SpoT" evidence="1">
    <location>
        <begin position="58"/>
        <end position="217"/>
    </location>
</feature>
<dbReference type="EMBL" id="ML986592">
    <property type="protein sequence ID" value="KAF2267296.1"/>
    <property type="molecule type" value="Genomic_DNA"/>
</dbReference>
<organism evidence="2 3">
    <name type="scientific">Lojkania enalia</name>
    <dbReference type="NCBI Taxonomy" id="147567"/>
    <lineage>
        <taxon>Eukaryota</taxon>
        <taxon>Fungi</taxon>
        <taxon>Dikarya</taxon>
        <taxon>Ascomycota</taxon>
        <taxon>Pezizomycotina</taxon>
        <taxon>Dothideomycetes</taxon>
        <taxon>Pleosporomycetidae</taxon>
        <taxon>Pleosporales</taxon>
        <taxon>Pleosporales incertae sedis</taxon>
        <taxon>Lojkania</taxon>
    </lineage>
</organism>
<comment type="caution">
    <text evidence="2">The sequence shown here is derived from an EMBL/GenBank/DDBJ whole genome shotgun (WGS) entry which is preliminary data.</text>
</comment>
<keyword evidence="3" id="KW-1185">Reference proteome</keyword>
<dbReference type="Gene3D" id="3.30.460.10">
    <property type="entry name" value="Beta Polymerase, domain 2"/>
    <property type="match status" value="1"/>
</dbReference>
<dbReference type="InterPro" id="IPR007685">
    <property type="entry name" value="RelA_SpoT"/>
</dbReference>
<accession>A0A9P4N8Z0</accession>
<dbReference type="GO" id="GO:0015969">
    <property type="term" value="P:guanosine tetraphosphate metabolic process"/>
    <property type="evidence" value="ECO:0007669"/>
    <property type="project" value="InterPro"/>
</dbReference>